<keyword evidence="8 11" id="KW-1133">Transmembrane helix</keyword>
<protein>
    <submittedName>
        <fullName evidence="13">M48 family metallopeptidase</fullName>
    </submittedName>
</protein>
<organism evidence="13 14">
    <name type="scientific">Parathalassolituus penaei</name>
    <dbReference type="NCBI Taxonomy" id="2997323"/>
    <lineage>
        <taxon>Bacteria</taxon>
        <taxon>Pseudomonadati</taxon>
        <taxon>Pseudomonadota</taxon>
        <taxon>Gammaproteobacteria</taxon>
        <taxon>Oceanospirillales</taxon>
        <taxon>Oceanospirillaceae</taxon>
        <taxon>Parathalassolituus</taxon>
    </lineage>
</organism>
<evidence type="ECO:0000256" key="4">
    <source>
        <dbReference type="ARBA" id="ARBA00022692"/>
    </source>
</evidence>
<dbReference type="RefSeq" id="WP_283173985.1">
    <property type="nucleotide sequence ID" value="NZ_JAPNOA010000028.1"/>
</dbReference>
<keyword evidence="7" id="KW-0862">Zinc</keyword>
<evidence type="ECO:0000259" key="12">
    <source>
        <dbReference type="Pfam" id="PF01435"/>
    </source>
</evidence>
<dbReference type="PANTHER" id="PTHR43221">
    <property type="entry name" value="PROTEASE HTPX"/>
    <property type="match status" value="1"/>
</dbReference>
<keyword evidence="4 11" id="KW-0812">Transmembrane</keyword>
<feature type="domain" description="Peptidase M48" evidence="12">
    <location>
        <begin position="127"/>
        <end position="338"/>
    </location>
</feature>
<keyword evidence="3" id="KW-0645">Protease</keyword>
<keyword evidence="14" id="KW-1185">Reference proteome</keyword>
<evidence type="ECO:0000256" key="7">
    <source>
        <dbReference type="ARBA" id="ARBA00022833"/>
    </source>
</evidence>
<dbReference type="PANTHER" id="PTHR43221:SF2">
    <property type="entry name" value="PROTEASE HTPX HOMOLOG"/>
    <property type="match status" value="1"/>
</dbReference>
<dbReference type="Gene3D" id="3.30.2010.10">
    <property type="entry name" value="Metalloproteases ('zincins'), catalytic domain"/>
    <property type="match status" value="1"/>
</dbReference>
<evidence type="ECO:0000256" key="3">
    <source>
        <dbReference type="ARBA" id="ARBA00022670"/>
    </source>
</evidence>
<dbReference type="GO" id="GO:0004222">
    <property type="term" value="F:metalloendopeptidase activity"/>
    <property type="evidence" value="ECO:0007669"/>
    <property type="project" value="InterPro"/>
</dbReference>
<sequence length="646" mass="71218">MDFFNHQDEARKRTGRLVLLFGLAVLGIIVLLNLLVAATLWFTNRHTVEGYQRYVSASGNPGGGMPAAADLWALFNLQQWLTIAAAVLLVIGLVSLFKWVSLRSGGRAVAESLGGRRLTPDSTNPDERRLLNVVEEMAIAAGMPVPPVYVLPDTSINAFAAGYQPSDAVIGVTRGCMQQLDRDQLQGVIAHEFSHILNGDMRLNIRLIAALHGILFIALIGRMLLDGGSRDRKNGQLFMLLGVGMMVLGYIGVFFGNLIKAAVSRQREFLADASAVQFTRNPDSIAGALKVIGYGSGTHISSPQREETAHLFFGEVMRFRFDGFATHPPLEERIRRIQPNWDGRFLPPRPMVEKPQVPAARPAADRQAEALAITATLAGATVSNSTSVGGLPEKLHEMARQTSEARALVLVMLLSKDNNTVLERQLDLILRSNDQLLYRDVLRCLRQPLGLTPRMRLLLVEQSIPALKQMSSDQYLQFHRLVLQLAKADGHVDLFEWCLYRLLLQYLAPHFDPVMPVQARYSKPEQIADAIACVLSWLAHYGHDNTVDGLSAAEKAFKSALPNGAFGPLGLELQPRTEDLQSLNKALTQLREAYPHLKARLLKTLVACAMADGEVRDIEFDLIRTLAAILETPMPDALLKQVMTAA</sequence>
<dbReference type="CDD" id="cd07340">
    <property type="entry name" value="M48B_Htpx_like"/>
    <property type="match status" value="1"/>
</dbReference>
<evidence type="ECO:0000256" key="1">
    <source>
        <dbReference type="ARBA" id="ARBA00001947"/>
    </source>
</evidence>
<evidence type="ECO:0000256" key="10">
    <source>
        <dbReference type="ARBA" id="ARBA00023136"/>
    </source>
</evidence>
<feature type="transmembrane region" description="Helical" evidence="11">
    <location>
        <begin position="203"/>
        <end position="225"/>
    </location>
</feature>
<dbReference type="EMBL" id="JAPNOA010000028">
    <property type="protein sequence ID" value="MCY0965774.1"/>
    <property type="molecule type" value="Genomic_DNA"/>
</dbReference>
<dbReference type="InterPro" id="IPR001915">
    <property type="entry name" value="Peptidase_M48"/>
</dbReference>
<comment type="cofactor">
    <cofactor evidence="1">
        <name>Zn(2+)</name>
        <dbReference type="ChEBI" id="CHEBI:29105"/>
    </cofactor>
</comment>
<dbReference type="Proteomes" id="UP001150830">
    <property type="component" value="Unassembled WGS sequence"/>
</dbReference>
<evidence type="ECO:0000256" key="2">
    <source>
        <dbReference type="ARBA" id="ARBA00022475"/>
    </source>
</evidence>
<feature type="transmembrane region" description="Helical" evidence="11">
    <location>
        <begin position="237"/>
        <end position="259"/>
    </location>
</feature>
<keyword evidence="9" id="KW-0482">Metalloprotease</keyword>
<dbReference type="AlphaFoldDB" id="A0A9X3EDX5"/>
<evidence type="ECO:0000313" key="13">
    <source>
        <dbReference type="EMBL" id="MCY0965774.1"/>
    </source>
</evidence>
<evidence type="ECO:0000256" key="8">
    <source>
        <dbReference type="ARBA" id="ARBA00022989"/>
    </source>
</evidence>
<dbReference type="InterPro" id="IPR050083">
    <property type="entry name" value="HtpX_protease"/>
</dbReference>
<dbReference type="GO" id="GO:0006508">
    <property type="term" value="P:proteolysis"/>
    <property type="evidence" value="ECO:0007669"/>
    <property type="project" value="UniProtKB-KW"/>
</dbReference>
<keyword evidence="6" id="KW-0378">Hydrolase</keyword>
<dbReference type="Pfam" id="PF01435">
    <property type="entry name" value="Peptidase_M48"/>
    <property type="match status" value="1"/>
</dbReference>
<evidence type="ECO:0000313" key="14">
    <source>
        <dbReference type="Proteomes" id="UP001150830"/>
    </source>
</evidence>
<evidence type="ECO:0000256" key="6">
    <source>
        <dbReference type="ARBA" id="ARBA00022801"/>
    </source>
</evidence>
<feature type="transmembrane region" description="Helical" evidence="11">
    <location>
        <begin position="17"/>
        <end position="42"/>
    </location>
</feature>
<proteinExistence type="predicted"/>
<keyword evidence="5" id="KW-0479">Metal-binding</keyword>
<evidence type="ECO:0000256" key="5">
    <source>
        <dbReference type="ARBA" id="ARBA00022723"/>
    </source>
</evidence>
<gene>
    <name evidence="13" type="ORF">OUO13_11285</name>
</gene>
<evidence type="ECO:0000256" key="9">
    <source>
        <dbReference type="ARBA" id="ARBA00023049"/>
    </source>
</evidence>
<keyword evidence="10 11" id="KW-0472">Membrane</keyword>
<name>A0A9X3EDX5_9GAMM</name>
<keyword evidence="2" id="KW-1003">Cell membrane</keyword>
<comment type="caution">
    <text evidence="13">The sequence shown here is derived from an EMBL/GenBank/DDBJ whole genome shotgun (WGS) entry which is preliminary data.</text>
</comment>
<feature type="transmembrane region" description="Helical" evidence="11">
    <location>
        <begin position="80"/>
        <end position="100"/>
    </location>
</feature>
<reference evidence="13" key="1">
    <citation type="submission" date="2022-11" db="EMBL/GenBank/DDBJ databases">
        <title>Parathalassolutuus dongxingensis gen. nov., sp. nov., a novel member of family Oceanospirillaceae isolated from a coastal shrimp pond in Guangxi, China.</title>
        <authorList>
            <person name="Chen H."/>
        </authorList>
    </citation>
    <scope>NUCLEOTIDE SEQUENCE</scope>
    <source>
        <strain evidence="13">G-43</strain>
    </source>
</reference>
<evidence type="ECO:0000256" key="11">
    <source>
        <dbReference type="SAM" id="Phobius"/>
    </source>
</evidence>
<accession>A0A9X3EDX5</accession>
<dbReference type="GO" id="GO:0046872">
    <property type="term" value="F:metal ion binding"/>
    <property type="evidence" value="ECO:0007669"/>
    <property type="project" value="UniProtKB-KW"/>
</dbReference>